<gene>
    <name evidence="2" type="ORF">Ga0123461_1989</name>
</gene>
<keyword evidence="1" id="KW-0812">Transmembrane</keyword>
<organism evidence="2 3">
    <name type="scientific">Mariprofundus aestuarium</name>
    <dbReference type="NCBI Taxonomy" id="1921086"/>
    <lineage>
        <taxon>Bacteria</taxon>
        <taxon>Pseudomonadati</taxon>
        <taxon>Pseudomonadota</taxon>
        <taxon>Candidatius Mariprofundia</taxon>
        <taxon>Mariprofundales</taxon>
        <taxon>Mariprofundaceae</taxon>
        <taxon>Mariprofundus</taxon>
    </lineage>
</organism>
<name>A0A2K8KZG0_MARES</name>
<dbReference type="EMBL" id="CP018799">
    <property type="protein sequence ID" value="ATX80395.1"/>
    <property type="molecule type" value="Genomic_DNA"/>
</dbReference>
<feature type="transmembrane region" description="Helical" evidence="1">
    <location>
        <begin position="73"/>
        <end position="95"/>
    </location>
</feature>
<sequence length="132" mass="14681">MTNKVITWLAATVAVLFGILTIKSGGQVLFGDESYRLAAGNYVPFVLWFNFTAGFIYMIAGIGIALRKPWAAGVALLIAISTLLVFAAFGLYIFAEGAYEMRTVAAMTLRSTIWTVIFVLTYRQLIRRWDIQ</sequence>
<evidence type="ECO:0000313" key="3">
    <source>
        <dbReference type="Proteomes" id="UP000231701"/>
    </source>
</evidence>
<feature type="transmembrane region" description="Helical" evidence="1">
    <location>
        <begin position="101"/>
        <end position="122"/>
    </location>
</feature>
<dbReference type="AlphaFoldDB" id="A0A2K8KZG0"/>
<dbReference type="Proteomes" id="UP000231701">
    <property type="component" value="Chromosome"/>
</dbReference>
<accession>A0A2K8KZG0</accession>
<keyword evidence="3" id="KW-1185">Reference proteome</keyword>
<evidence type="ECO:0000313" key="2">
    <source>
        <dbReference type="EMBL" id="ATX80395.1"/>
    </source>
</evidence>
<protein>
    <submittedName>
        <fullName evidence="2">Uncharacterized protein</fullName>
    </submittedName>
</protein>
<dbReference type="KEGG" id="maes:Ga0123461_1989"/>
<reference evidence="2 3" key="1">
    <citation type="submission" date="2016-12" db="EMBL/GenBank/DDBJ databases">
        <title>Isolation and genomic insights into novel planktonic Zetaproteobacteria from stratified waters of the Chesapeake Bay.</title>
        <authorList>
            <person name="McAllister S.M."/>
            <person name="Kato S."/>
            <person name="Chan C.S."/>
            <person name="Chiu B.K."/>
            <person name="Field E.K."/>
        </authorList>
    </citation>
    <scope>NUCLEOTIDE SEQUENCE [LARGE SCALE GENOMIC DNA]</scope>
    <source>
        <strain evidence="2 3">CP-5</strain>
    </source>
</reference>
<evidence type="ECO:0000256" key="1">
    <source>
        <dbReference type="SAM" id="Phobius"/>
    </source>
</evidence>
<proteinExistence type="predicted"/>
<feature type="transmembrane region" description="Helical" evidence="1">
    <location>
        <begin position="45"/>
        <end position="66"/>
    </location>
</feature>
<keyword evidence="1" id="KW-1133">Transmembrane helix</keyword>
<keyword evidence="1" id="KW-0472">Membrane</keyword>